<organism evidence="10 11">
    <name type="scientific">candidate division WWE3 bacterium</name>
    <dbReference type="NCBI Taxonomy" id="2053526"/>
    <lineage>
        <taxon>Bacteria</taxon>
        <taxon>Katanobacteria</taxon>
    </lineage>
</organism>
<protein>
    <submittedName>
        <fullName evidence="10">Prepilin peptidase</fullName>
    </submittedName>
</protein>
<feature type="domain" description="Prepilin peptidase A24 N-terminal" evidence="9">
    <location>
        <begin position="16"/>
        <end position="99"/>
    </location>
</feature>
<dbReference type="GO" id="GO:0006465">
    <property type="term" value="P:signal peptide processing"/>
    <property type="evidence" value="ECO:0007669"/>
    <property type="project" value="TreeGrafter"/>
</dbReference>
<feature type="transmembrane region" description="Helical" evidence="7">
    <location>
        <begin position="192"/>
        <end position="213"/>
    </location>
</feature>
<evidence type="ECO:0000313" key="11">
    <source>
        <dbReference type="Proteomes" id="UP000740557"/>
    </source>
</evidence>
<feature type="transmembrane region" description="Helical" evidence="7">
    <location>
        <begin position="105"/>
        <end position="127"/>
    </location>
</feature>
<evidence type="ECO:0000256" key="5">
    <source>
        <dbReference type="ARBA" id="ARBA00022989"/>
    </source>
</evidence>
<reference evidence="10" key="1">
    <citation type="submission" date="2020-04" db="EMBL/GenBank/DDBJ databases">
        <authorList>
            <person name="Zhang T."/>
        </authorList>
    </citation>
    <scope>NUCLEOTIDE SEQUENCE</scope>
    <source>
        <strain evidence="10">HKST-UBA79</strain>
    </source>
</reference>
<evidence type="ECO:0000256" key="7">
    <source>
        <dbReference type="SAM" id="Phobius"/>
    </source>
</evidence>
<dbReference type="InterPro" id="IPR050882">
    <property type="entry name" value="Prepilin_peptidase/N-MTase"/>
</dbReference>
<evidence type="ECO:0000259" key="9">
    <source>
        <dbReference type="Pfam" id="PF06750"/>
    </source>
</evidence>
<feature type="transmembrane region" description="Helical" evidence="7">
    <location>
        <begin position="139"/>
        <end position="159"/>
    </location>
</feature>
<dbReference type="GO" id="GO:0004190">
    <property type="term" value="F:aspartic-type endopeptidase activity"/>
    <property type="evidence" value="ECO:0007669"/>
    <property type="project" value="InterPro"/>
</dbReference>
<comment type="caution">
    <text evidence="10">The sequence shown here is derived from an EMBL/GenBank/DDBJ whole genome shotgun (WGS) entry which is preliminary data.</text>
</comment>
<evidence type="ECO:0000256" key="2">
    <source>
        <dbReference type="ARBA" id="ARBA00005801"/>
    </source>
</evidence>
<dbReference type="GO" id="GO:0005886">
    <property type="term" value="C:plasma membrane"/>
    <property type="evidence" value="ECO:0007669"/>
    <property type="project" value="UniProtKB-SubCell"/>
</dbReference>
<feature type="transmembrane region" description="Helical" evidence="7">
    <location>
        <begin position="270"/>
        <end position="293"/>
    </location>
</feature>
<comment type="subcellular location">
    <subcellularLocation>
        <location evidence="1">Cell membrane</location>
        <topology evidence="1">Multi-pass membrane protein</topology>
    </subcellularLocation>
</comment>
<gene>
    <name evidence="10" type="ORF">KC980_02655</name>
</gene>
<dbReference type="AlphaFoldDB" id="A0A955J215"/>
<accession>A0A955J215</accession>
<dbReference type="Gene3D" id="1.20.120.1220">
    <property type="match status" value="1"/>
</dbReference>
<reference evidence="10" key="2">
    <citation type="journal article" date="2021" name="Microbiome">
        <title>Successional dynamics and alternative stable states in a saline activated sludge microbial community over 9 years.</title>
        <authorList>
            <person name="Wang Y."/>
            <person name="Ye J."/>
            <person name="Ju F."/>
            <person name="Liu L."/>
            <person name="Boyd J.A."/>
            <person name="Deng Y."/>
            <person name="Parks D.H."/>
            <person name="Jiang X."/>
            <person name="Yin X."/>
            <person name="Woodcroft B.J."/>
            <person name="Tyson G.W."/>
            <person name="Hugenholtz P."/>
            <person name="Polz M.F."/>
            <person name="Zhang T."/>
        </authorList>
    </citation>
    <scope>NUCLEOTIDE SEQUENCE</scope>
    <source>
        <strain evidence="10">HKST-UBA79</strain>
    </source>
</reference>
<feature type="transmembrane region" description="Helical" evidence="7">
    <location>
        <begin position="6"/>
        <end position="28"/>
    </location>
</feature>
<feature type="domain" description="Prepilin type IV endopeptidase peptidase" evidence="8">
    <location>
        <begin position="117"/>
        <end position="253"/>
    </location>
</feature>
<evidence type="ECO:0000256" key="3">
    <source>
        <dbReference type="ARBA" id="ARBA00022475"/>
    </source>
</evidence>
<keyword evidence="6 7" id="KW-0472">Membrane</keyword>
<evidence type="ECO:0000259" key="8">
    <source>
        <dbReference type="Pfam" id="PF01478"/>
    </source>
</evidence>
<dbReference type="Proteomes" id="UP000740557">
    <property type="component" value="Unassembled WGS sequence"/>
</dbReference>
<sequence length="296" mass="33316">MLYLLSAGLFLALSFIFGLFWGSFLNVVADRLSRDEGFVKSRSYCESCKTTLNVKDLVPLFSYLSTKGYCRYCNVSLSYYYPISELLSGLMCAGLVYMFRDSLTVVTTIVALVYYFLFFSIYLAITLADLKYTLIPNKLVLWGLITVLSYRVLDTYIYLSNIYSQLHTSAFGPYLYKAGFFHTRLYSEFTDFGLDALTGLGISAFFLLLIILTKGKGMGGGDVKLVFLIGLFNGFPNALVAIVFGFMLGAFISSILLLLRIKSFKDAIPFGPFLILGSLLSWLYGTSFLNWYLNFL</sequence>
<keyword evidence="3" id="KW-1003">Cell membrane</keyword>
<dbReference type="InterPro" id="IPR000045">
    <property type="entry name" value="Prepilin_IV_endopep_pep"/>
</dbReference>
<evidence type="ECO:0000313" key="10">
    <source>
        <dbReference type="EMBL" id="MCA9308386.1"/>
    </source>
</evidence>
<dbReference type="PANTHER" id="PTHR30487:SF0">
    <property type="entry name" value="PREPILIN LEADER PEPTIDASE_N-METHYLTRANSFERASE-RELATED"/>
    <property type="match status" value="1"/>
</dbReference>
<feature type="transmembrane region" description="Helical" evidence="7">
    <location>
        <begin position="79"/>
        <end position="99"/>
    </location>
</feature>
<evidence type="ECO:0000256" key="6">
    <source>
        <dbReference type="ARBA" id="ARBA00023136"/>
    </source>
</evidence>
<feature type="transmembrane region" description="Helical" evidence="7">
    <location>
        <begin position="225"/>
        <end position="258"/>
    </location>
</feature>
<dbReference type="Pfam" id="PF06750">
    <property type="entry name" value="A24_N_bact"/>
    <property type="match status" value="1"/>
</dbReference>
<dbReference type="PANTHER" id="PTHR30487">
    <property type="entry name" value="TYPE 4 PREPILIN-LIKE PROTEINS LEADER PEPTIDE-PROCESSING ENZYME"/>
    <property type="match status" value="1"/>
</dbReference>
<proteinExistence type="inferred from homology"/>
<keyword evidence="5 7" id="KW-1133">Transmembrane helix</keyword>
<keyword evidence="4 7" id="KW-0812">Transmembrane</keyword>
<comment type="similarity">
    <text evidence="2">Belongs to the peptidase A24 family.</text>
</comment>
<name>A0A955J215_UNCKA</name>
<dbReference type="Pfam" id="PF01478">
    <property type="entry name" value="Peptidase_A24"/>
    <property type="match status" value="1"/>
</dbReference>
<dbReference type="EMBL" id="JAGQNX010000075">
    <property type="protein sequence ID" value="MCA9308386.1"/>
    <property type="molecule type" value="Genomic_DNA"/>
</dbReference>
<evidence type="ECO:0000256" key="1">
    <source>
        <dbReference type="ARBA" id="ARBA00004651"/>
    </source>
</evidence>
<evidence type="ECO:0000256" key="4">
    <source>
        <dbReference type="ARBA" id="ARBA00022692"/>
    </source>
</evidence>
<dbReference type="InterPro" id="IPR010627">
    <property type="entry name" value="Prepilin_pept_A24_N"/>
</dbReference>